<evidence type="ECO:0000259" key="8">
    <source>
        <dbReference type="PROSITE" id="PS50928"/>
    </source>
</evidence>
<feature type="transmembrane region" description="Helical" evidence="7">
    <location>
        <begin position="179"/>
        <end position="201"/>
    </location>
</feature>
<dbReference type="CDD" id="cd06261">
    <property type="entry name" value="TM_PBP2"/>
    <property type="match status" value="1"/>
</dbReference>
<feature type="transmembrane region" description="Helical" evidence="7">
    <location>
        <begin position="92"/>
        <end position="112"/>
    </location>
</feature>
<proteinExistence type="inferred from homology"/>
<dbReference type="InterPro" id="IPR000515">
    <property type="entry name" value="MetI-like"/>
</dbReference>
<evidence type="ECO:0000256" key="5">
    <source>
        <dbReference type="ARBA" id="ARBA00022989"/>
    </source>
</evidence>
<evidence type="ECO:0000256" key="6">
    <source>
        <dbReference type="ARBA" id="ARBA00023136"/>
    </source>
</evidence>
<feature type="transmembrane region" description="Helical" evidence="7">
    <location>
        <begin position="133"/>
        <end position="159"/>
    </location>
</feature>
<feature type="domain" description="ABC transmembrane type-1" evidence="8">
    <location>
        <begin position="88"/>
        <end position="303"/>
    </location>
</feature>
<dbReference type="Gene3D" id="1.10.3720.10">
    <property type="entry name" value="MetI-like"/>
    <property type="match status" value="1"/>
</dbReference>
<accession>A0A9D1S620</accession>
<comment type="similarity">
    <text evidence="7">Belongs to the binding-protein-dependent transport system permease family.</text>
</comment>
<evidence type="ECO:0000256" key="2">
    <source>
        <dbReference type="ARBA" id="ARBA00022448"/>
    </source>
</evidence>
<evidence type="ECO:0000313" key="10">
    <source>
        <dbReference type="Proteomes" id="UP000824111"/>
    </source>
</evidence>
<dbReference type="SUPFAM" id="SSF161098">
    <property type="entry name" value="MetI-like"/>
    <property type="match status" value="1"/>
</dbReference>
<keyword evidence="5 7" id="KW-1133">Transmembrane helix</keyword>
<evidence type="ECO:0000256" key="1">
    <source>
        <dbReference type="ARBA" id="ARBA00004651"/>
    </source>
</evidence>
<keyword evidence="3" id="KW-1003">Cell membrane</keyword>
<dbReference type="AlphaFoldDB" id="A0A9D1S620"/>
<dbReference type="GO" id="GO:0005886">
    <property type="term" value="C:plasma membrane"/>
    <property type="evidence" value="ECO:0007669"/>
    <property type="project" value="UniProtKB-SubCell"/>
</dbReference>
<dbReference type="GO" id="GO:0055085">
    <property type="term" value="P:transmembrane transport"/>
    <property type="evidence" value="ECO:0007669"/>
    <property type="project" value="InterPro"/>
</dbReference>
<evidence type="ECO:0000256" key="4">
    <source>
        <dbReference type="ARBA" id="ARBA00022692"/>
    </source>
</evidence>
<keyword evidence="4 7" id="KW-0812">Transmembrane</keyword>
<organism evidence="9 10">
    <name type="scientific">Candidatus Avimonoglobus intestinipullorum</name>
    <dbReference type="NCBI Taxonomy" id="2840699"/>
    <lineage>
        <taxon>Bacteria</taxon>
        <taxon>Bacillati</taxon>
        <taxon>Bacillota</taxon>
        <taxon>Clostridia</taxon>
        <taxon>Eubacteriales</taxon>
        <taxon>Candidatus Avimonoglobus</taxon>
    </lineage>
</organism>
<feature type="transmembrane region" description="Helical" evidence="7">
    <location>
        <begin position="282"/>
        <end position="306"/>
    </location>
</feature>
<evidence type="ECO:0000313" key="9">
    <source>
        <dbReference type="EMBL" id="HIU48589.1"/>
    </source>
</evidence>
<dbReference type="InterPro" id="IPR035906">
    <property type="entry name" value="MetI-like_sf"/>
</dbReference>
<dbReference type="EMBL" id="DVND01000118">
    <property type="protein sequence ID" value="HIU48589.1"/>
    <property type="molecule type" value="Genomic_DNA"/>
</dbReference>
<feature type="transmembrane region" description="Helical" evidence="7">
    <location>
        <begin position="222"/>
        <end position="240"/>
    </location>
</feature>
<dbReference type="Pfam" id="PF00528">
    <property type="entry name" value="BPD_transp_1"/>
    <property type="match status" value="1"/>
</dbReference>
<dbReference type="Proteomes" id="UP000824111">
    <property type="component" value="Unassembled WGS sequence"/>
</dbReference>
<comment type="subcellular location">
    <subcellularLocation>
        <location evidence="1 7">Cell membrane</location>
        <topology evidence="1 7">Multi-pass membrane protein</topology>
    </subcellularLocation>
</comment>
<dbReference type="PANTHER" id="PTHR43227:SF11">
    <property type="entry name" value="BLL4140 PROTEIN"/>
    <property type="match status" value="1"/>
</dbReference>
<keyword evidence="6 7" id="KW-0472">Membrane</keyword>
<reference evidence="9" key="2">
    <citation type="journal article" date="2021" name="PeerJ">
        <title>Extensive microbial diversity within the chicken gut microbiome revealed by metagenomics and culture.</title>
        <authorList>
            <person name="Gilroy R."/>
            <person name="Ravi A."/>
            <person name="Getino M."/>
            <person name="Pursley I."/>
            <person name="Horton D.L."/>
            <person name="Alikhan N.F."/>
            <person name="Baker D."/>
            <person name="Gharbi K."/>
            <person name="Hall N."/>
            <person name="Watson M."/>
            <person name="Adriaenssens E.M."/>
            <person name="Foster-Nyarko E."/>
            <person name="Jarju S."/>
            <person name="Secka A."/>
            <person name="Antonio M."/>
            <person name="Oren A."/>
            <person name="Chaudhuri R.R."/>
            <person name="La Ragione R."/>
            <person name="Hildebrand F."/>
            <person name="Pallen M.J."/>
        </authorList>
    </citation>
    <scope>NUCLEOTIDE SEQUENCE</scope>
    <source>
        <strain evidence="9">ChiSjej4B22-9803</strain>
    </source>
</reference>
<sequence length="316" mass="35662">MKKLATTGARPVGKRRGTLKRDLFRDRQLYLMLVPFLLWFAVFYYFPMYGIQIAFKDYQPYVGIWDSPWVGLEHFKAFFSSPYAYRIIRNTILINVYSIIFVFPASIVLALLMNELRSARMKTFVQTVSYLPYFVSTVVVAGLVVTFLSPTAGIINVLLDHLGFDRVYFLTKPEYFRSIYVIMTAWQGVGFGTIIYTSALCSIDSELYEAAAIDGAGRWKKLVHITLPGILPTIAIMLIIRMGSMMTVGSEAIILLYQPITYETGDVISSYVYRTGLVDSNYSYAAAVDLFNGVIALLLVAASNFVSKKLSDVSIW</sequence>
<comment type="caution">
    <text evidence="9">The sequence shown here is derived from an EMBL/GenBank/DDBJ whole genome shotgun (WGS) entry which is preliminary data.</text>
</comment>
<dbReference type="InterPro" id="IPR050809">
    <property type="entry name" value="UgpAE/MalFG_permease"/>
</dbReference>
<dbReference type="PROSITE" id="PS50928">
    <property type="entry name" value="ABC_TM1"/>
    <property type="match status" value="1"/>
</dbReference>
<name>A0A9D1S620_9FIRM</name>
<protein>
    <submittedName>
        <fullName evidence="9">Sugar ABC transporter permease</fullName>
    </submittedName>
</protein>
<reference evidence="9" key="1">
    <citation type="submission" date="2020-10" db="EMBL/GenBank/DDBJ databases">
        <authorList>
            <person name="Gilroy R."/>
        </authorList>
    </citation>
    <scope>NUCLEOTIDE SEQUENCE</scope>
    <source>
        <strain evidence="9">ChiSjej4B22-9803</strain>
    </source>
</reference>
<feature type="transmembrane region" description="Helical" evidence="7">
    <location>
        <begin position="29"/>
        <end position="46"/>
    </location>
</feature>
<keyword evidence="2 7" id="KW-0813">Transport</keyword>
<evidence type="ECO:0000256" key="3">
    <source>
        <dbReference type="ARBA" id="ARBA00022475"/>
    </source>
</evidence>
<evidence type="ECO:0000256" key="7">
    <source>
        <dbReference type="RuleBase" id="RU363032"/>
    </source>
</evidence>
<gene>
    <name evidence="9" type="ORF">IAB04_04445</name>
</gene>
<dbReference type="PANTHER" id="PTHR43227">
    <property type="entry name" value="BLL4140 PROTEIN"/>
    <property type="match status" value="1"/>
</dbReference>